<dbReference type="EMBL" id="CP136895">
    <property type="protein sequence ID" value="WOL10683.1"/>
    <property type="molecule type" value="Genomic_DNA"/>
</dbReference>
<evidence type="ECO:0000313" key="6">
    <source>
        <dbReference type="Proteomes" id="UP001327560"/>
    </source>
</evidence>
<feature type="repeat" description="PPR" evidence="3">
    <location>
        <begin position="139"/>
        <end position="173"/>
    </location>
</feature>
<evidence type="ECO:0000256" key="4">
    <source>
        <dbReference type="SAM" id="MobiDB-lite"/>
    </source>
</evidence>
<dbReference type="InterPro" id="IPR002885">
    <property type="entry name" value="PPR_rpt"/>
</dbReference>
<dbReference type="InterPro" id="IPR011990">
    <property type="entry name" value="TPR-like_helical_dom_sf"/>
</dbReference>
<dbReference type="PANTHER" id="PTHR47926">
    <property type="entry name" value="PENTATRICOPEPTIDE REPEAT-CONTAINING PROTEIN"/>
    <property type="match status" value="1"/>
</dbReference>
<comment type="similarity">
    <text evidence="2">Belongs to the PPR family. PCMP-E subfamily.</text>
</comment>
<dbReference type="Gene3D" id="1.25.40.10">
    <property type="entry name" value="Tetratricopeptide repeat domain"/>
    <property type="match status" value="3"/>
</dbReference>
<dbReference type="InterPro" id="IPR046960">
    <property type="entry name" value="PPR_At4g14850-like_plant"/>
</dbReference>
<dbReference type="AlphaFoldDB" id="A0AAQ3KKJ4"/>
<proteinExistence type="inferred from homology"/>
<dbReference type="Pfam" id="PF13041">
    <property type="entry name" value="PPR_2"/>
    <property type="match status" value="1"/>
</dbReference>
<keyword evidence="1" id="KW-0677">Repeat</keyword>
<keyword evidence="6" id="KW-1185">Reference proteome</keyword>
<dbReference type="Proteomes" id="UP001327560">
    <property type="component" value="Chromosome 6"/>
</dbReference>
<dbReference type="Pfam" id="PF01535">
    <property type="entry name" value="PPR"/>
    <property type="match status" value="4"/>
</dbReference>
<sequence>MEVVLIDLRIGCPLVICSTICLREIMVSCARFVLRFRVSDAFSSRINSITSVRKHFGNALRTNRQVLELPKLESRTSVRLLKFAARLNDVLLGKQLHCLNVKYGFGSNAFLGSALVDMYSKFHFVEEARSAFDDITSKDLVVWNVMVSCYSLNGYGREGFSAFKSLRTEGFRGDGFTFSSLLNACSSLNCYGLGMQAHCMIVKLPLDFDVVVGSSLVDMYVKCGAIGDARQVFDLMAVRNVVTWNTIIVGYGKHGEGKEALKIFGNMLQGGLRPDELTIASILSSCANLAAANETMQVHGYVVKYGFQSFVSIGNALIMAYAKCGSVHDATRAFSLISTPDLVTLSSMIYSYAYHGLAAEAINIFDMMLHEGVNPDGITFLGLLSACSHAGLVDAGLCYFSSMIKDYQIKPSSEHYACLVDLLGRAGYLSEACRVLASMPFEPDANVLGSFIGACKIHRNARLAEWAADKLFNLEPNELVNYVLLSNIYVSEGYWEDVSSIRRRMKHTCGIKVPGCSWIEIGGMIHSFVSHDKSHLRSQEIVIKRESGVLPCSNINRVCSIIKERAIPCTKQCYFCAPGSEFITASVVSYVSYHRREFEMTDNDKGEEETISRGIDWEVVSLTASAYAAAPEVDKPIRTNENNENITDCESSAALFISGHFEFPPSEHENLPIEQDINEICSEAKGHNLSLSVADEVNVVNSSDEGKLQSECDDGLHTIEFFDKGSRNYSCDIGFDEGKGFQQPSVVGEGLGMFVNSETVSLYPNVHKRGNESEIEEPADTSMGSHRDHTKTNEDEVNGSDVPCQTYWKRHVASLYHHTKDSNKFWSIVVAAAVVGLVILGRRSKQDKWQLHQMKWSFSISDERMSRMLEPLGRFKDVLVGDHQPSLPMRTVGASGSI</sequence>
<reference evidence="5 6" key="1">
    <citation type="submission" date="2023-10" db="EMBL/GenBank/DDBJ databases">
        <title>Chromosome-scale genome assembly provides insights into flower coloration mechanisms of Canna indica.</title>
        <authorList>
            <person name="Li C."/>
        </authorList>
    </citation>
    <scope>NUCLEOTIDE SEQUENCE [LARGE SCALE GENOMIC DNA]</scope>
    <source>
        <tissue evidence="5">Flower</tissue>
    </source>
</reference>
<name>A0AAQ3KKJ4_9LILI</name>
<feature type="compositionally biased region" description="Basic and acidic residues" evidence="4">
    <location>
        <begin position="785"/>
        <end position="794"/>
    </location>
</feature>
<feature type="region of interest" description="Disordered" evidence="4">
    <location>
        <begin position="770"/>
        <end position="800"/>
    </location>
</feature>
<dbReference type="PROSITE" id="PS51375">
    <property type="entry name" value="PPR"/>
    <property type="match status" value="3"/>
</dbReference>
<dbReference type="FunFam" id="1.25.40.10:FF:000090">
    <property type="entry name" value="Pentatricopeptide repeat-containing protein, chloroplastic"/>
    <property type="match status" value="1"/>
</dbReference>
<evidence type="ECO:0000256" key="3">
    <source>
        <dbReference type="PROSITE-ProRule" id="PRU00708"/>
    </source>
</evidence>
<feature type="repeat" description="PPR" evidence="3">
    <location>
        <begin position="341"/>
        <end position="375"/>
    </location>
</feature>
<dbReference type="InterPro" id="IPR046848">
    <property type="entry name" value="E_motif"/>
</dbReference>
<dbReference type="FunFam" id="1.25.40.10:FF:000436">
    <property type="entry name" value="Pentatricopeptide repeat-containing protein At5g39350 family"/>
    <property type="match status" value="1"/>
</dbReference>
<accession>A0AAQ3KKJ4</accession>
<evidence type="ECO:0000256" key="1">
    <source>
        <dbReference type="ARBA" id="ARBA00022737"/>
    </source>
</evidence>
<gene>
    <name evidence="5" type="ORF">Cni_G19442</name>
</gene>
<dbReference type="GO" id="GO:0009451">
    <property type="term" value="P:RNA modification"/>
    <property type="evidence" value="ECO:0007669"/>
    <property type="project" value="InterPro"/>
</dbReference>
<protein>
    <submittedName>
        <fullName evidence="5">Pentatricopeptide repeat-containing protein</fullName>
    </submittedName>
</protein>
<evidence type="ECO:0000313" key="5">
    <source>
        <dbReference type="EMBL" id="WOL10683.1"/>
    </source>
</evidence>
<feature type="repeat" description="PPR" evidence="3">
    <location>
        <begin position="240"/>
        <end position="274"/>
    </location>
</feature>
<dbReference type="GO" id="GO:0003723">
    <property type="term" value="F:RNA binding"/>
    <property type="evidence" value="ECO:0007669"/>
    <property type="project" value="InterPro"/>
</dbReference>
<evidence type="ECO:0000256" key="2">
    <source>
        <dbReference type="ARBA" id="ARBA00061659"/>
    </source>
</evidence>
<organism evidence="5 6">
    <name type="scientific">Canna indica</name>
    <name type="common">Indian-shot</name>
    <dbReference type="NCBI Taxonomy" id="4628"/>
    <lineage>
        <taxon>Eukaryota</taxon>
        <taxon>Viridiplantae</taxon>
        <taxon>Streptophyta</taxon>
        <taxon>Embryophyta</taxon>
        <taxon>Tracheophyta</taxon>
        <taxon>Spermatophyta</taxon>
        <taxon>Magnoliopsida</taxon>
        <taxon>Liliopsida</taxon>
        <taxon>Zingiberales</taxon>
        <taxon>Cannaceae</taxon>
        <taxon>Canna</taxon>
    </lineage>
</organism>
<dbReference type="FunFam" id="1.25.40.10:FF:000196">
    <property type="entry name" value="Pentatricopeptide repeat-containing protein At4g14850"/>
    <property type="match status" value="1"/>
</dbReference>
<dbReference type="Pfam" id="PF20431">
    <property type="entry name" value="E_motif"/>
    <property type="match status" value="1"/>
</dbReference>
<dbReference type="PANTHER" id="PTHR47926:SF511">
    <property type="entry name" value="PENTATRICOPEPTIDE REPEAT-CONTAINING PROTEIN"/>
    <property type="match status" value="1"/>
</dbReference>
<dbReference type="NCBIfam" id="TIGR00756">
    <property type="entry name" value="PPR"/>
    <property type="match status" value="2"/>
</dbReference>